<comment type="caution">
    <text evidence="1">The sequence shown here is derived from an EMBL/GenBank/DDBJ whole genome shotgun (WGS) entry which is preliminary data.</text>
</comment>
<protein>
    <recommendedName>
        <fullName evidence="3">Outer membrane protein beta-barrel domain-containing protein</fullName>
    </recommendedName>
</protein>
<proteinExistence type="predicted"/>
<evidence type="ECO:0000313" key="1">
    <source>
        <dbReference type="EMBL" id="GAA4847199.1"/>
    </source>
</evidence>
<gene>
    <name evidence="1" type="ORF">GCM10023331_34920</name>
</gene>
<name>A0ABP9DJH6_9BACT</name>
<evidence type="ECO:0000313" key="2">
    <source>
        <dbReference type="Proteomes" id="UP001500298"/>
    </source>
</evidence>
<dbReference type="Proteomes" id="UP001500298">
    <property type="component" value="Unassembled WGS sequence"/>
</dbReference>
<sequence>MLLSLKGFSQTHSELRLFLGSAHLVLVEIKNVTSPEFENIETRMIGGNYLHPLGKDLYLVSGFRYQYGVVDITEIGDSYYQHKEETFQLMSIPLQVEKSFWKYFFVHGGPSIDWQMTKSRFDQQSGIGMGIGLGASYRLNNFSFFINPRFKMNALIPFREKPYKHNLTELGLQFGLGYKL</sequence>
<dbReference type="EMBL" id="BAABJX010000055">
    <property type="protein sequence ID" value="GAA4847199.1"/>
    <property type="molecule type" value="Genomic_DNA"/>
</dbReference>
<keyword evidence="2" id="KW-1185">Reference proteome</keyword>
<evidence type="ECO:0008006" key="3">
    <source>
        <dbReference type="Google" id="ProtNLM"/>
    </source>
</evidence>
<accession>A0ABP9DJH6</accession>
<reference evidence="2" key="1">
    <citation type="journal article" date="2019" name="Int. J. Syst. Evol. Microbiol.">
        <title>The Global Catalogue of Microorganisms (GCM) 10K type strain sequencing project: providing services to taxonomists for standard genome sequencing and annotation.</title>
        <authorList>
            <consortium name="The Broad Institute Genomics Platform"/>
            <consortium name="The Broad Institute Genome Sequencing Center for Infectious Disease"/>
            <person name="Wu L."/>
            <person name="Ma J."/>
        </authorList>
    </citation>
    <scope>NUCLEOTIDE SEQUENCE [LARGE SCALE GENOMIC DNA]</scope>
    <source>
        <strain evidence="2">JCM 18326</strain>
    </source>
</reference>
<organism evidence="1 2">
    <name type="scientific">Algivirga pacifica</name>
    <dbReference type="NCBI Taxonomy" id="1162670"/>
    <lineage>
        <taxon>Bacteria</taxon>
        <taxon>Pseudomonadati</taxon>
        <taxon>Bacteroidota</taxon>
        <taxon>Cytophagia</taxon>
        <taxon>Cytophagales</taxon>
        <taxon>Flammeovirgaceae</taxon>
        <taxon>Algivirga</taxon>
    </lineage>
</organism>